<feature type="region of interest" description="Disordered" evidence="1">
    <location>
        <begin position="429"/>
        <end position="599"/>
    </location>
</feature>
<feature type="compositionally biased region" description="Polar residues" evidence="1">
    <location>
        <begin position="498"/>
        <end position="507"/>
    </location>
</feature>
<evidence type="ECO:0008006" key="4">
    <source>
        <dbReference type="Google" id="ProtNLM"/>
    </source>
</evidence>
<proteinExistence type="predicted"/>
<name>A0A2U1LRQ7_ARTAN</name>
<dbReference type="PANTHER" id="PTHR34835">
    <property type="entry name" value="OS07G0283600 PROTEIN-RELATED"/>
    <property type="match status" value="1"/>
</dbReference>
<dbReference type="AlphaFoldDB" id="A0A2U1LRQ7"/>
<sequence>MDEKEDTTSENSDHTVEDNNSTNEDSDFNLDVAVEVATRTPKVRKDLAGDNSDEDFNMDNDIKEKTKKESYSSTGAKEGEKRKRGRPRKSSASISVDDKGKNKVDCSSSKKKNYKADDHQQKSARKSNYMGFGGFIGMKIHDLLGCLGYYVISEFDVEEMKLPTSNGAIKVTEDKVHEILGIPNGGMSIDSLEERKQDDPFIKEWFQQFLSGKKDVRPNDITDVIVGSNDYGKLFRMNFLMLFANTMGMCDAQGACSMKILNRINDNVIERVQSINWCKFIIDCLEPSLKRWKGKKSKYYTGPQTFMTLLYLDSTRCDAFPVPRQRPTIREWKTILMKFREKIEIESGGFGLLPKEDDVCINSLQSKDFVEKIQTSFNNINLEMGSISSSLKEGLSRFPLCDNLKQLLEEFKKGISSNAFMEEGDACDDVDDLAEDDTSKNSDESQENDNSFEIYHHKQSVNQETSKQKEIREKTDGDPGTSKEKDFPDKEMDDTIEKNQNNTSVVQENKDANLPESHCAKGKKIAKSSSQDKENIHPIVPADTIVFSPPDHDVVSEDVNEQMPTVMRVQSLFRKQRNRDDQQWKRERDRRENSTFASS</sequence>
<keyword evidence="3" id="KW-1185">Reference proteome</keyword>
<feature type="compositionally biased region" description="Basic and acidic residues" evidence="1">
    <location>
        <begin position="1"/>
        <end position="17"/>
    </location>
</feature>
<comment type="caution">
    <text evidence="2">The sequence shown here is derived from an EMBL/GenBank/DDBJ whole genome shotgun (WGS) entry which is preliminary data.</text>
</comment>
<evidence type="ECO:0000313" key="3">
    <source>
        <dbReference type="Proteomes" id="UP000245207"/>
    </source>
</evidence>
<evidence type="ECO:0000256" key="1">
    <source>
        <dbReference type="SAM" id="MobiDB-lite"/>
    </source>
</evidence>
<evidence type="ECO:0000313" key="2">
    <source>
        <dbReference type="EMBL" id="PWA51681.1"/>
    </source>
</evidence>
<accession>A0A2U1LRQ7</accession>
<protein>
    <recommendedName>
        <fullName evidence="4">Ulp1 protease family, C-terminal catalytic domain-containing protein</fullName>
    </recommendedName>
</protein>
<feature type="region of interest" description="Disordered" evidence="1">
    <location>
        <begin position="1"/>
        <end position="123"/>
    </location>
</feature>
<dbReference type="PANTHER" id="PTHR34835:SF90">
    <property type="entry name" value="AMINOTRANSFERASE-LIKE PLANT MOBILE DOMAIN-CONTAINING PROTEIN"/>
    <property type="match status" value="1"/>
</dbReference>
<dbReference type="Proteomes" id="UP000245207">
    <property type="component" value="Unassembled WGS sequence"/>
</dbReference>
<feature type="compositionally biased region" description="Basic and acidic residues" evidence="1">
    <location>
        <begin position="60"/>
        <end position="70"/>
    </location>
</feature>
<dbReference type="OrthoDB" id="1742439at2759"/>
<dbReference type="EMBL" id="PKPP01008064">
    <property type="protein sequence ID" value="PWA51681.1"/>
    <property type="molecule type" value="Genomic_DNA"/>
</dbReference>
<gene>
    <name evidence="2" type="ORF">CTI12_AA461980</name>
</gene>
<organism evidence="2 3">
    <name type="scientific">Artemisia annua</name>
    <name type="common">Sweet wormwood</name>
    <dbReference type="NCBI Taxonomy" id="35608"/>
    <lineage>
        <taxon>Eukaryota</taxon>
        <taxon>Viridiplantae</taxon>
        <taxon>Streptophyta</taxon>
        <taxon>Embryophyta</taxon>
        <taxon>Tracheophyta</taxon>
        <taxon>Spermatophyta</taxon>
        <taxon>Magnoliopsida</taxon>
        <taxon>eudicotyledons</taxon>
        <taxon>Gunneridae</taxon>
        <taxon>Pentapetalae</taxon>
        <taxon>asterids</taxon>
        <taxon>campanulids</taxon>
        <taxon>Asterales</taxon>
        <taxon>Asteraceae</taxon>
        <taxon>Asteroideae</taxon>
        <taxon>Anthemideae</taxon>
        <taxon>Artemisiinae</taxon>
        <taxon>Artemisia</taxon>
    </lineage>
</organism>
<reference evidence="2 3" key="1">
    <citation type="journal article" date="2018" name="Mol. Plant">
        <title>The genome of Artemisia annua provides insight into the evolution of Asteraceae family and artemisinin biosynthesis.</title>
        <authorList>
            <person name="Shen Q."/>
            <person name="Zhang L."/>
            <person name="Liao Z."/>
            <person name="Wang S."/>
            <person name="Yan T."/>
            <person name="Shi P."/>
            <person name="Liu M."/>
            <person name="Fu X."/>
            <person name="Pan Q."/>
            <person name="Wang Y."/>
            <person name="Lv Z."/>
            <person name="Lu X."/>
            <person name="Zhang F."/>
            <person name="Jiang W."/>
            <person name="Ma Y."/>
            <person name="Chen M."/>
            <person name="Hao X."/>
            <person name="Li L."/>
            <person name="Tang Y."/>
            <person name="Lv G."/>
            <person name="Zhou Y."/>
            <person name="Sun X."/>
            <person name="Brodelius P.E."/>
            <person name="Rose J.K.C."/>
            <person name="Tang K."/>
        </authorList>
    </citation>
    <scope>NUCLEOTIDE SEQUENCE [LARGE SCALE GENOMIC DNA]</scope>
    <source>
        <strain evidence="3">cv. Huhao1</strain>
        <tissue evidence="2">Leaf</tissue>
    </source>
</reference>
<feature type="compositionally biased region" description="Basic and acidic residues" evidence="1">
    <location>
        <begin position="466"/>
        <end position="497"/>
    </location>
</feature>
<feature type="compositionally biased region" description="Basic and acidic residues" evidence="1">
    <location>
        <begin position="578"/>
        <end position="593"/>
    </location>
</feature>